<organism evidence="10 11">
    <name type="scientific">Podospora anserina (strain S / ATCC MYA-4624 / DSM 980 / FGSC 10383)</name>
    <name type="common">Pleurage anserina</name>
    <dbReference type="NCBI Taxonomy" id="515849"/>
    <lineage>
        <taxon>Eukaryota</taxon>
        <taxon>Fungi</taxon>
        <taxon>Dikarya</taxon>
        <taxon>Ascomycota</taxon>
        <taxon>Pezizomycotina</taxon>
        <taxon>Sordariomycetes</taxon>
        <taxon>Sordariomycetidae</taxon>
        <taxon>Sordariales</taxon>
        <taxon>Podosporaceae</taxon>
        <taxon>Podospora</taxon>
        <taxon>Podospora anserina</taxon>
    </lineage>
</organism>
<dbReference type="InterPro" id="IPR036396">
    <property type="entry name" value="Cyt_P450_sf"/>
</dbReference>
<keyword evidence="7" id="KW-0503">Monooxygenase</keyword>
<dbReference type="GO" id="GO:0004497">
    <property type="term" value="F:monooxygenase activity"/>
    <property type="evidence" value="ECO:0007669"/>
    <property type="project" value="UniProtKB-KW"/>
</dbReference>
<dbReference type="InterPro" id="IPR002403">
    <property type="entry name" value="Cyt_P450_E_grp-IV"/>
</dbReference>
<name>A0A090D7S8_PODAN</name>
<evidence type="ECO:0000256" key="5">
    <source>
        <dbReference type="ARBA" id="ARBA00023002"/>
    </source>
</evidence>
<dbReference type="PANTHER" id="PTHR24305">
    <property type="entry name" value="CYTOCHROME P450"/>
    <property type="match status" value="1"/>
</dbReference>
<accession>A0A090D7S8</accession>
<evidence type="ECO:0000256" key="7">
    <source>
        <dbReference type="ARBA" id="ARBA00023033"/>
    </source>
</evidence>
<dbReference type="InParanoid" id="A0A090D7S8"/>
<evidence type="ECO:0000256" key="9">
    <source>
        <dbReference type="SAM" id="Phobius"/>
    </source>
</evidence>
<evidence type="ECO:0000256" key="1">
    <source>
        <dbReference type="ARBA" id="ARBA00001971"/>
    </source>
</evidence>
<keyword evidence="9" id="KW-0472">Membrane</keyword>
<reference evidence="11" key="2">
    <citation type="journal article" date="2014" name="Genetics">
        <title>Maintaining two mating types: Structure of the mating type locus and its role in heterokaryosis in Podospora anserina.</title>
        <authorList>
            <person name="Grognet P."/>
            <person name="Bidard F."/>
            <person name="Kuchly C."/>
            <person name="Tong L.C.H."/>
            <person name="Coppin E."/>
            <person name="Benkhali J.A."/>
            <person name="Couloux A."/>
            <person name="Wincker P."/>
            <person name="Debuchy R."/>
            <person name="Silar P."/>
        </authorList>
    </citation>
    <scope>GENOME REANNOTATION</scope>
    <source>
        <strain evidence="11">S / ATCC MYA-4624 / DSM 980 / FGSC 10383</strain>
    </source>
</reference>
<dbReference type="SUPFAM" id="SSF48264">
    <property type="entry name" value="Cytochrome P450"/>
    <property type="match status" value="1"/>
</dbReference>
<evidence type="ECO:0000256" key="2">
    <source>
        <dbReference type="ARBA" id="ARBA00010617"/>
    </source>
</evidence>
<keyword evidence="11" id="KW-1185">Reference proteome</keyword>
<feature type="transmembrane region" description="Helical" evidence="9">
    <location>
        <begin position="40"/>
        <end position="60"/>
    </location>
</feature>
<keyword evidence="4 8" id="KW-0479">Metal-binding</keyword>
<sequence length="591" mass="67100">MPHCHVLPESSNLFSSPQTAMIMDHLVQRPLFPTPDKLDLVIPCLLASATGFLSHTLYFIRGFHDTSALRIFLVHFTTFLCLTAYSITQLGVFPGLITSTAIALSYLTTLFTSIITYRLFFHPLRHIPGPFLAKITKLYGPYTARNGQMHLEQTKLFKKYGNFVRIAPNEVFMLSVEGIQKIHARDSRCRKLNAGIYDVIHFKGAHNLNSVLSREEHGPRRKIWERAFTTKALAIHEPKTREICHRWLNKIASLNGQPINTSLFSLLIPFDHMGKVGFSYEFRSIEAGEENRMLHLLESLFGQFGRTGELCWPLSIAKDLNLGKESAEFDRLTMEMADRRAAEEDSNKGDILQHFLDDMRSEKPIAFFNKNIFYSDSALVLIGATDTIGVVLSYLFYHLARHRVYQDLLHSHIKKVYGETIPEEFTDRDLSKIPLLDALINETMRLDNPVANNGPRLTPPKGITVDGIHIPGGVAVRVPGYALHRSEEFYLAPEEFKPERWLDQAKFVKDREAFIPWLVGPNNCVGKRMGMAVVRLVLAYTVYSYTWNSAPGEDGKRIYLESKDNLILKAGAFNAVFTPREPGGLSYVPRQ</sequence>
<evidence type="ECO:0000313" key="10">
    <source>
        <dbReference type="EMBL" id="CDP29833.1"/>
    </source>
</evidence>
<dbReference type="EMBL" id="FO904940">
    <property type="protein sequence ID" value="CDP29833.1"/>
    <property type="molecule type" value="Genomic_DNA"/>
</dbReference>
<feature type="transmembrane region" description="Helical" evidence="9">
    <location>
        <begin position="378"/>
        <end position="397"/>
    </location>
</feature>
<protein>
    <submittedName>
        <fullName evidence="10">Cytochrome P450 E-class, group I</fullName>
    </submittedName>
</protein>
<dbReference type="Proteomes" id="UP000001197">
    <property type="component" value="Chromosome 5"/>
</dbReference>
<dbReference type="eggNOG" id="KOG0158">
    <property type="taxonomic scope" value="Eukaryota"/>
</dbReference>
<proteinExistence type="inferred from homology"/>
<feature type="transmembrane region" description="Helical" evidence="9">
    <location>
        <begin position="93"/>
        <end position="117"/>
    </location>
</feature>
<evidence type="ECO:0000256" key="8">
    <source>
        <dbReference type="PIRSR" id="PIRSR602403-1"/>
    </source>
</evidence>
<dbReference type="PANTHER" id="PTHR24305:SF187">
    <property type="entry name" value="P450, PUTATIVE (EUROFUNG)-RELATED"/>
    <property type="match status" value="1"/>
</dbReference>
<evidence type="ECO:0000256" key="4">
    <source>
        <dbReference type="ARBA" id="ARBA00022723"/>
    </source>
</evidence>
<dbReference type="GO" id="GO:0005506">
    <property type="term" value="F:iron ion binding"/>
    <property type="evidence" value="ECO:0007669"/>
    <property type="project" value="InterPro"/>
</dbReference>
<comment type="similarity">
    <text evidence="2">Belongs to the cytochrome P450 family.</text>
</comment>
<dbReference type="Gene3D" id="1.10.630.10">
    <property type="entry name" value="Cytochrome P450"/>
    <property type="match status" value="1"/>
</dbReference>
<dbReference type="STRING" id="515849.A0A090D7S8"/>
<comment type="cofactor">
    <cofactor evidence="1 8">
        <name>heme</name>
        <dbReference type="ChEBI" id="CHEBI:30413"/>
    </cofactor>
</comment>
<reference evidence="10 11" key="1">
    <citation type="journal article" date="2008" name="Genome Biol.">
        <title>The genome sequence of the model ascomycete fungus Podospora anserina.</title>
        <authorList>
            <person name="Espagne E."/>
            <person name="Lespinet O."/>
            <person name="Malagnac F."/>
            <person name="Da Silva C."/>
            <person name="Jaillon O."/>
            <person name="Porcel B.M."/>
            <person name="Couloux A."/>
            <person name="Aury J.-M."/>
            <person name="Segurens B."/>
            <person name="Poulain J."/>
            <person name="Anthouard V."/>
            <person name="Grossetete S."/>
            <person name="Khalili H."/>
            <person name="Coppin E."/>
            <person name="Dequard-Chablat M."/>
            <person name="Picard M."/>
            <person name="Contamine V."/>
            <person name="Arnaise S."/>
            <person name="Bourdais A."/>
            <person name="Berteaux-Lecellier V."/>
            <person name="Gautheret D."/>
            <person name="de Vries R.P."/>
            <person name="Battaglia E."/>
            <person name="Coutinho P.M."/>
            <person name="Danchin E.G.J."/>
            <person name="Henrissat B."/>
            <person name="El Khoury R."/>
            <person name="Sainsard-Chanet A."/>
            <person name="Boivin A."/>
            <person name="Pinan-Lucarre B."/>
            <person name="Sellem C.H."/>
            <person name="Debuchy R."/>
            <person name="Wincker P."/>
            <person name="Weissenbach J."/>
            <person name="Silar P."/>
        </authorList>
    </citation>
    <scope>NUCLEOTIDE SEQUENCE [LARGE SCALE GENOMIC DNA]</scope>
    <source>
        <strain evidence="11">S / ATCC MYA-4624 / DSM 980 / FGSC 10383</strain>
    </source>
</reference>
<keyword evidence="5" id="KW-0560">Oxidoreductase</keyword>
<dbReference type="GO" id="GO:0016705">
    <property type="term" value="F:oxidoreductase activity, acting on paired donors, with incorporation or reduction of molecular oxygen"/>
    <property type="evidence" value="ECO:0007669"/>
    <property type="project" value="InterPro"/>
</dbReference>
<evidence type="ECO:0000313" key="11">
    <source>
        <dbReference type="Proteomes" id="UP000001197"/>
    </source>
</evidence>
<dbReference type="PRINTS" id="PR00465">
    <property type="entry name" value="EP450IV"/>
</dbReference>
<feature type="binding site" description="axial binding residue" evidence="8">
    <location>
        <position position="524"/>
    </location>
    <ligand>
        <name>heme</name>
        <dbReference type="ChEBI" id="CHEBI:30413"/>
    </ligand>
    <ligandPart>
        <name>Fe</name>
        <dbReference type="ChEBI" id="CHEBI:18248"/>
    </ligandPart>
</feature>
<dbReference type="AlphaFoldDB" id="A0A090D7S8"/>
<dbReference type="InterPro" id="IPR001128">
    <property type="entry name" value="Cyt_P450"/>
</dbReference>
<keyword evidence="9" id="KW-1133">Transmembrane helix</keyword>
<dbReference type="Pfam" id="PF00067">
    <property type="entry name" value="p450"/>
    <property type="match status" value="1"/>
</dbReference>
<keyword evidence="3 8" id="KW-0349">Heme</keyword>
<evidence type="ECO:0000256" key="6">
    <source>
        <dbReference type="ARBA" id="ARBA00023004"/>
    </source>
</evidence>
<evidence type="ECO:0000256" key="3">
    <source>
        <dbReference type="ARBA" id="ARBA00022617"/>
    </source>
</evidence>
<keyword evidence="9" id="KW-0812">Transmembrane</keyword>
<dbReference type="InterPro" id="IPR050121">
    <property type="entry name" value="Cytochrome_P450_monoxygenase"/>
</dbReference>
<keyword evidence="6 8" id="KW-0408">Iron</keyword>
<dbReference type="GO" id="GO:0020037">
    <property type="term" value="F:heme binding"/>
    <property type="evidence" value="ECO:0007669"/>
    <property type="project" value="InterPro"/>
</dbReference>
<feature type="transmembrane region" description="Helical" evidence="9">
    <location>
        <begin position="67"/>
        <end position="87"/>
    </location>
</feature>